<dbReference type="EMBL" id="MT141534">
    <property type="protein sequence ID" value="QJA65231.1"/>
    <property type="molecule type" value="Genomic_DNA"/>
</dbReference>
<evidence type="ECO:0000313" key="1">
    <source>
        <dbReference type="EMBL" id="QJA65231.1"/>
    </source>
</evidence>
<dbReference type="AlphaFoldDB" id="A0A6M3J818"/>
<accession>A0A6M3J818</accession>
<organism evidence="1">
    <name type="scientific">viral metagenome</name>
    <dbReference type="NCBI Taxonomy" id="1070528"/>
    <lineage>
        <taxon>unclassified sequences</taxon>
        <taxon>metagenomes</taxon>
        <taxon>organismal metagenomes</taxon>
    </lineage>
</organism>
<proteinExistence type="predicted"/>
<protein>
    <submittedName>
        <fullName evidence="1">Uncharacterized protein</fullName>
    </submittedName>
</protein>
<gene>
    <name evidence="1" type="ORF">MM415B00426_0037</name>
</gene>
<reference evidence="1" key="1">
    <citation type="submission" date="2020-03" db="EMBL/GenBank/DDBJ databases">
        <title>The deep terrestrial virosphere.</title>
        <authorList>
            <person name="Holmfeldt K."/>
            <person name="Nilsson E."/>
            <person name="Simone D."/>
            <person name="Lopez-Fernandez M."/>
            <person name="Wu X."/>
            <person name="de Brujin I."/>
            <person name="Lundin D."/>
            <person name="Andersson A."/>
            <person name="Bertilsson S."/>
            <person name="Dopson M."/>
        </authorList>
    </citation>
    <scope>NUCLEOTIDE SEQUENCE</scope>
    <source>
        <strain evidence="1">MM415B00426</strain>
    </source>
</reference>
<name>A0A6M3J818_9ZZZZ</name>
<sequence length="226" mass="25025">MIIFPIGTVSAASSSGSIDSVSYNFWEPNSAGCSSNVMHNILTSMFEQQTILARKKSEPYLIISYEYNDIFDREFKQIEHFVDSIEGALTPFWAVDFSRGQTPSSVADASGDWTVSIDNTRFYSIVLNQKASRAFLWDGTNWKEGLVSAISANTYIVVDVDTNNYGALTLANAANSLVYPLYEVFLSKEGLSAFKSTNYVNEKVTTSKDGGFIRSGSINLVTRYKV</sequence>